<name>A0A6G0TZI7_APHGL</name>
<proteinExistence type="predicted"/>
<reference evidence="1 2" key="1">
    <citation type="submission" date="2019-08" db="EMBL/GenBank/DDBJ databases">
        <title>The genome of the soybean aphid Biotype 1, its phylome, world population structure and adaptation to the North American continent.</title>
        <authorList>
            <person name="Giordano R."/>
            <person name="Donthu R.K."/>
            <person name="Hernandez A.G."/>
            <person name="Wright C.L."/>
            <person name="Zimin A.V."/>
        </authorList>
    </citation>
    <scope>NUCLEOTIDE SEQUENCE [LARGE SCALE GENOMIC DNA]</scope>
    <source>
        <tissue evidence="1">Whole aphids</tissue>
    </source>
</reference>
<organism evidence="1 2">
    <name type="scientific">Aphis glycines</name>
    <name type="common">Soybean aphid</name>
    <dbReference type="NCBI Taxonomy" id="307491"/>
    <lineage>
        <taxon>Eukaryota</taxon>
        <taxon>Metazoa</taxon>
        <taxon>Ecdysozoa</taxon>
        <taxon>Arthropoda</taxon>
        <taxon>Hexapoda</taxon>
        <taxon>Insecta</taxon>
        <taxon>Pterygota</taxon>
        <taxon>Neoptera</taxon>
        <taxon>Paraneoptera</taxon>
        <taxon>Hemiptera</taxon>
        <taxon>Sternorrhyncha</taxon>
        <taxon>Aphidomorpha</taxon>
        <taxon>Aphidoidea</taxon>
        <taxon>Aphididae</taxon>
        <taxon>Aphidini</taxon>
        <taxon>Aphis</taxon>
        <taxon>Aphis</taxon>
    </lineage>
</organism>
<keyword evidence="2" id="KW-1185">Reference proteome</keyword>
<accession>A0A6G0TZI7</accession>
<sequence length="221" mass="26425">MVGSYMVDNPKNKKKIDLFSNWIEKLSKWIRKLRPLAVRFFMLPGWSCNHHLTQTHVSYKSPKTRIYPDRWHINLDYLPAINHHYSSVSVKSCCFMSGLEICVVNVFLFTRVTYFKGNVKTQDVLLYKLKIELYQKYKTDRSLIFVVYFSQCRHKFHSPLKVEMIQVSIHSFIILAHNTYGTDIRFLFQTINLKKCLLESFLNNYRNNQTFSQRIKCLENY</sequence>
<dbReference type="AlphaFoldDB" id="A0A6G0TZI7"/>
<protein>
    <submittedName>
        <fullName evidence="1">Uncharacterized protein</fullName>
    </submittedName>
</protein>
<gene>
    <name evidence="1" type="ORF">AGLY_004128</name>
</gene>
<dbReference type="Proteomes" id="UP000475862">
    <property type="component" value="Unassembled WGS sequence"/>
</dbReference>
<evidence type="ECO:0000313" key="2">
    <source>
        <dbReference type="Proteomes" id="UP000475862"/>
    </source>
</evidence>
<dbReference type="EMBL" id="VYZN01000013">
    <property type="protein sequence ID" value="KAE9540883.1"/>
    <property type="molecule type" value="Genomic_DNA"/>
</dbReference>
<evidence type="ECO:0000313" key="1">
    <source>
        <dbReference type="EMBL" id="KAE9540883.1"/>
    </source>
</evidence>
<comment type="caution">
    <text evidence="1">The sequence shown here is derived from an EMBL/GenBank/DDBJ whole genome shotgun (WGS) entry which is preliminary data.</text>
</comment>